<evidence type="ECO:0000313" key="3">
    <source>
        <dbReference type="Proteomes" id="UP001299876"/>
    </source>
</evidence>
<dbReference type="EMBL" id="JAKNRW010000001">
    <property type="protein sequence ID" value="MCK1788627.1"/>
    <property type="molecule type" value="Genomic_DNA"/>
</dbReference>
<comment type="caution">
    <text evidence="2">The sequence shown here is derived from an EMBL/GenBank/DDBJ whole genome shotgun (WGS) entry which is preliminary data.</text>
</comment>
<reference evidence="2 3" key="1">
    <citation type="submission" date="2022-02" db="EMBL/GenBank/DDBJ databases">
        <title>Comparative genomics of the first Antarctic Pseudomonas spp. capable of biotransforming 2,4,6-Trinitrotoluene.</title>
        <authorList>
            <person name="Cabrera M.A."/>
            <person name="Marquez S.L."/>
            <person name="Perez-Donoso J.M."/>
        </authorList>
    </citation>
    <scope>NUCLEOTIDE SEQUENCE [LARGE SCALE GENOMIC DNA]</scope>
    <source>
        <strain evidence="2 3">TNT19</strain>
    </source>
</reference>
<dbReference type="Proteomes" id="UP001299876">
    <property type="component" value="Unassembled WGS sequence"/>
</dbReference>
<feature type="region of interest" description="Disordered" evidence="1">
    <location>
        <begin position="62"/>
        <end position="92"/>
    </location>
</feature>
<evidence type="ECO:0000313" key="2">
    <source>
        <dbReference type="EMBL" id="MCK1788627.1"/>
    </source>
</evidence>
<accession>A0ABT0ESB6</accession>
<keyword evidence="3" id="KW-1185">Reference proteome</keyword>
<evidence type="ECO:0000256" key="1">
    <source>
        <dbReference type="SAM" id="MobiDB-lite"/>
    </source>
</evidence>
<gene>
    <name evidence="2" type="ORF">L9059_00170</name>
</gene>
<protein>
    <submittedName>
        <fullName evidence="2">Uncharacterized protein</fullName>
    </submittedName>
</protein>
<sequence>MISTSPKDAMRAFLASKVAEKLVENPDAVTLYAAERAPDPKPYVKKTTNSEQVFRREIEKMREELETPAPTDPVVSKSNAHLMLDDYPGLSS</sequence>
<proteinExistence type="predicted"/>
<dbReference type="RefSeq" id="WP_247285390.1">
    <property type="nucleotide sequence ID" value="NZ_JAKNRW010000001.1"/>
</dbReference>
<name>A0ABT0ESB6_9PSED</name>
<organism evidence="2 3">
    <name type="scientific">Pseudomonas violetae</name>
    <dbReference type="NCBI Taxonomy" id="2915813"/>
    <lineage>
        <taxon>Bacteria</taxon>
        <taxon>Pseudomonadati</taxon>
        <taxon>Pseudomonadota</taxon>
        <taxon>Gammaproteobacteria</taxon>
        <taxon>Pseudomonadales</taxon>
        <taxon>Pseudomonadaceae</taxon>
        <taxon>Pseudomonas</taxon>
    </lineage>
</organism>